<sequence>MDDAEQPEKGRLTPHTPPDQRQKSGDLPSRDDIAQAVAALRNEIEGDDADQLDLIEGSPDLDAIDALSAAANSIARPRRERGRPKGSANKRNTQVFEYLEALGHRDPAVTLSMIQTANTTALAHLLGCEPIDVLKVQAKAAADLMPFKYAKKPLAVEVDKRSLHIFMAGNLGAVAPTSEGGNTLNMFGGNIVDNQPLSEAETVRHDNGKSHGSE</sequence>
<feature type="compositionally biased region" description="Basic and acidic residues" evidence="1">
    <location>
        <begin position="1"/>
        <end position="11"/>
    </location>
</feature>
<feature type="compositionally biased region" description="Basic and acidic residues" evidence="1">
    <location>
        <begin position="18"/>
        <end position="31"/>
    </location>
</feature>
<name>A0A7V6TYU8_9HYPH</name>
<feature type="region of interest" description="Disordered" evidence="1">
    <location>
        <begin position="1"/>
        <end position="31"/>
    </location>
</feature>
<accession>A0A7V6TYU8</accession>
<evidence type="ECO:0000313" key="2">
    <source>
        <dbReference type="EMBL" id="HHV67281.1"/>
    </source>
</evidence>
<dbReference type="EMBL" id="DUMN01000192">
    <property type="protein sequence ID" value="HHV67281.1"/>
    <property type="molecule type" value="Genomic_DNA"/>
</dbReference>
<protein>
    <submittedName>
        <fullName evidence="2">Uncharacterized protein</fullName>
    </submittedName>
</protein>
<gene>
    <name evidence="2" type="ORF">GXX48_06515</name>
</gene>
<evidence type="ECO:0000313" key="3">
    <source>
        <dbReference type="Proteomes" id="UP000551563"/>
    </source>
</evidence>
<reference evidence="2 3" key="1">
    <citation type="journal article" date="2020" name="Biotechnol. Biofuels">
        <title>New insights from the biogas microbiome by comprehensive genome-resolved metagenomics of nearly 1600 species originating from multiple anaerobic digesters.</title>
        <authorList>
            <person name="Campanaro S."/>
            <person name="Treu L."/>
            <person name="Rodriguez-R L.M."/>
            <person name="Kovalovszki A."/>
            <person name="Ziels R.M."/>
            <person name="Maus I."/>
            <person name="Zhu X."/>
            <person name="Kougias P.G."/>
            <person name="Basile A."/>
            <person name="Luo G."/>
            <person name="Schluter A."/>
            <person name="Konstantinidis K.T."/>
            <person name="Angelidaki I."/>
        </authorList>
    </citation>
    <scope>NUCLEOTIDE SEQUENCE [LARGE SCALE GENOMIC DNA]</scope>
    <source>
        <strain evidence="2">AS04akNAM_66</strain>
    </source>
</reference>
<dbReference type="AlphaFoldDB" id="A0A7V6TYU8"/>
<dbReference type="Proteomes" id="UP000551563">
    <property type="component" value="Unassembled WGS sequence"/>
</dbReference>
<organism evidence="2 3">
    <name type="scientific">Brucella intermedia</name>
    <dbReference type="NCBI Taxonomy" id="94625"/>
    <lineage>
        <taxon>Bacteria</taxon>
        <taxon>Pseudomonadati</taxon>
        <taxon>Pseudomonadota</taxon>
        <taxon>Alphaproteobacteria</taxon>
        <taxon>Hyphomicrobiales</taxon>
        <taxon>Brucellaceae</taxon>
        <taxon>Brucella/Ochrobactrum group</taxon>
        <taxon>Brucella</taxon>
    </lineage>
</organism>
<comment type="caution">
    <text evidence="2">The sequence shown here is derived from an EMBL/GenBank/DDBJ whole genome shotgun (WGS) entry which is preliminary data.</text>
</comment>
<proteinExistence type="predicted"/>
<evidence type="ECO:0000256" key="1">
    <source>
        <dbReference type="SAM" id="MobiDB-lite"/>
    </source>
</evidence>